<comment type="caution">
    <text evidence="4">The sequence shown here is derived from an EMBL/GenBank/DDBJ whole genome shotgun (WGS) entry which is preliminary data.</text>
</comment>
<evidence type="ECO:0000256" key="1">
    <source>
        <dbReference type="ARBA" id="ARBA00022679"/>
    </source>
</evidence>
<keyword evidence="2" id="KW-0012">Acyltransferase</keyword>
<keyword evidence="5" id="KW-1185">Reference proteome</keyword>
<dbReference type="PANTHER" id="PTHR43420">
    <property type="entry name" value="ACETYLTRANSFERASE"/>
    <property type="match status" value="1"/>
</dbReference>
<dbReference type="eggNOG" id="COG0456">
    <property type="taxonomic scope" value="Bacteria"/>
</dbReference>
<dbReference type="STRING" id="1229276.DI53_2570"/>
<dbReference type="CDD" id="cd04301">
    <property type="entry name" value="NAT_SF"/>
    <property type="match status" value="1"/>
</dbReference>
<reference evidence="5" key="1">
    <citation type="submission" date="2014-04" db="EMBL/GenBank/DDBJ databases">
        <title>Whole-Genome optical mapping and complete genome sequence of Sphingobacterium deserti sp. nov., a new spaces isolated from desert in the west of China.</title>
        <authorList>
            <person name="Teng C."/>
            <person name="Zhou Z."/>
            <person name="Li X."/>
            <person name="Chen M."/>
            <person name="Lin M."/>
            <person name="Wang L."/>
            <person name="Su S."/>
            <person name="Zhang C."/>
            <person name="Zhang W."/>
        </authorList>
    </citation>
    <scope>NUCLEOTIDE SEQUENCE [LARGE SCALE GENOMIC DNA]</scope>
    <source>
        <strain evidence="5">ACCC05744</strain>
    </source>
</reference>
<dbReference type="InterPro" id="IPR050680">
    <property type="entry name" value="YpeA/RimI_acetyltransf"/>
</dbReference>
<accession>A0A0B8T6I0</accession>
<dbReference type="Proteomes" id="UP000031802">
    <property type="component" value="Unassembled WGS sequence"/>
</dbReference>
<dbReference type="InterPro" id="IPR016181">
    <property type="entry name" value="Acyl_CoA_acyltransferase"/>
</dbReference>
<name>A0A0B8T6I0_9SPHI</name>
<gene>
    <name evidence="4" type="ORF">DI53_2570</name>
</gene>
<dbReference type="SUPFAM" id="SSF55729">
    <property type="entry name" value="Acyl-CoA N-acyltransferases (Nat)"/>
    <property type="match status" value="1"/>
</dbReference>
<dbReference type="GO" id="GO:0016747">
    <property type="term" value="F:acyltransferase activity, transferring groups other than amino-acyl groups"/>
    <property type="evidence" value="ECO:0007669"/>
    <property type="project" value="InterPro"/>
</dbReference>
<dbReference type="Gene3D" id="3.40.630.30">
    <property type="match status" value="1"/>
</dbReference>
<feature type="domain" description="N-acetyltransferase" evidence="3">
    <location>
        <begin position="2"/>
        <end position="186"/>
    </location>
</feature>
<protein>
    <submittedName>
        <fullName evidence="4">GCN5-related N-acetyltransferase</fullName>
    </submittedName>
</protein>
<dbReference type="EMBL" id="JJMU01000047">
    <property type="protein sequence ID" value="KGE13649.1"/>
    <property type="molecule type" value="Genomic_DNA"/>
</dbReference>
<dbReference type="AlphaFoldDB" id="A0A0B8T6I0"/>
<evidence type="ECO:0000313" key="5">
    <source>
        <dbReference type="Proteomes" id="UP000031802"/>
    </source>
</evidence>
<dbReference type="PROSITE" id="PS51186">
    <property type="entry name" value="GNAT"/>
    <property type="match status" value="1"/>
</dbReference>
<dbReference type="RefSeq" id="WP_052072389.1">
    <property type="nucleotide sequence ID" value="NZ_JJMU01000047.1"/>
</dbReference>
<evidence type="ECO:0000313" key="4">
    <source>
        <dbReference type="EMBL" id="KGE13649.1"/>
    </source>
</evidence>
<keyword evidence="1 4" id="KW-0808">Transferase</keyword>
<dbReference type="Pfam" id="PF00583">
    <property type="entry name" value="Acetyltransf_1"/>
    <property type="match status" value="1"/>
</dbReference>
<dbReference type="InterPro" id="IPR000182">
    <property type="entry name" value="GNAT_dom"/>
</dbReference>
<organism evidence="4 5">
    <name type="scientific">Sphingobacterium deserti</name>
    <dbReference type="NCBI Taxonomy" id="1229276"/>
    <lineage>
        <taxon>Bacteria</taxon>
        <taxon>Pseudomonadati</taxon>
        <taxon>Bacteroidota</taxon>
        <taxon>Sphingobacteriia</taxon>
        <taxon>Sphingobacteriales</taxon>
        <taxon>Sphingobacteriaceae</taxon>
        <taxon>Sphingobacterium</taxon>
    </lineage>
</organism>
<evidence type="ECO:0000259" key="3">
    <source>
        <dbReference type="PROSITE" id="PS51186"/>
    </source>
</evidence>
<reference evidence="4 5" key="2">
    <citation type="journal article" date="2015" name="PLoS ONE">
        <title>Whole-Genome Optical Mapping and Finished Genome Sequence of Sphingobacterium deserti sp. nov., a New Species Isolated from the Western Desert of China.</title>
        <authorList>
            <person name="Teng C."/>
            <person name="Zhou Z."/>
            <person name="Molnar I."/>
            <person name="Li X."/>
            <person name="Tang R."/>
            <person name="Chen M."/>
            <person name="Wang L."/>
            <person name="Su S."/>
            <person name="Zhang W."/>
            <person name="Lin M."/>
        </authorList>
    </citation>
    <scope>NUCLEOTIDE SEQUENCE [LARGE SCALE GENOMIC DNA]</scope>
    <source>
        <strain evidence="5">ACCC05744</strain>
    </source>
</reference>
<dbReference type="PATRIC" id="fig|1229276.3.peg.2643"/>
<evidence type="ECO:0000256" key="2">
    <source>
        <dbReference type="ARBA" id="ARBA00023315"/>
    </source>
</evidence>
<proteinExistence type="predicted"/>
<sequence length="186" mass="21298">MIQIRKAQSTEATEIAKLMLLAMRDIVYHFIGEEDEQRAIRFLQTLISKKGNQYSFENIVVAEHDGILIGQICCYPGEQVSQLRTPILAELAQNYGRKIDLELETQAGEVYIDSLAVSPLARGRGIGKMLLLYAIDLYCKRQNRILGLLVDRDNPNAKKLYLQLGFREHGQKSIFGKEMFHLQYHI</sequence>
<dbReference type="OrthoDB" id="5319888at2"/>